<protein>
    <submittedName>
        <fullName evidence="1">Uncharacterized protein</fullName>
    </submittedName>
</protein>
<accession>A0A9J5XNG4</accession>
<name>A0A9J5XNG4_SOLCO</name>
<dbReference type="EMBL" id="JACXVP010000009">
    <property type="protein sequence ID" value="KAG5588616.1"/>
    <property type="molecule type" value="Genomic_DNA"/>
</dbReference>
<organism evidence="1 2">
    <name type="scientific">Solanum commersonii</name>
    <name type="common">Commerson's wild potato</name>
    <name type="synonym">Commerson's nightshade</name>
    <dbReference type="NCBI Taxonomy" id="4109"/>
    <lineage>
        <taxon>Eukaryota</taxon>
        <taxon>Viridiplantae</taxon>
        <taxon>Streptophyta</taxon>
        <taxon>Embryophyta</taxon>
        <taxon>Tracheophyta</taxon>
        <taxon>Spermatophyta</taxon>
        <taxon>Magnoliopsida</taxon>
        <taxon>eudicotyledons</taxon>
        <taxon>Gunneridae</taxon>
        <taxon>Pentapetalae</taxon>
        <taxon>asterids</taxon>
        <taxon>lamiids</taxon>
        <taxon>Solanales</taxon>
        <taxon>Solanaceae</taxon>
        <taxon>Solanoideae</taxon>
        <taxon>Solaneae</taxon>
        <taxon>Solanum</taxon>
    </lineage>
</organism>
<keyword evidence="2" id="KW-1185">Reference proteome</keyword>
<evidence type="ECO:0000313" key="2">
    <source>
        <dbReference type="Proteomes" id="UP000824120"/>
    </source>
</evidence>
<reference evidence="1 2" key="1">
    <citation type="submission" date="2020-09" db="EMBL/GenBank/DDBJ databases">
        <title>De no assembly of potato wild relative species, Solanum commersonii.</title>
        <authorList>
            <person name="Cho K."/>
        </authorList>
    </citation>
    <scope>NUCLEOTIDE SEQUENCE [LARGE SCALE GENOMIC DNA]</scope>
    <source>
        <strain evidence="1">LZ3.2</strain>
        <tissue evidence="1">Leaf</tissue>
    </source>
</reference>
<dbReference type="Proteomes" id="UP000824120">
    <property type="component" value="Chromosome 9"/>
</dbReference>
<evidence type="ECO:0000313" key="1">
    <source>
        <dbReference type="EMBL" id="KAG5588616.1"/>
    </source>
</evidence>
<comment type="caution">
    <text evidence="1">The sequence shown here is derived from an EMBL/GenBank/DDBJ whole genome shotgun (WGS) entry which is preliminary data.</text>
</comment>
<dbReference type="AlphaFoldDB" id="A0A9J5XNG4"/>
<gene>
    <name evidence="1" type="ORF">H5410_049050</name>
</gene>
<proteinExistence type="predicted"/>
<sequence>MSSSIRSNQFQSLYYHQFAGSYSDLASFIAKNEESLRYRLYDTHTSNNNDQYDYVPLDRGRLFLHVDETEVIGFDYEMLSFDLTNMWIGEHHDLQPRREWIVNKKKSKADLT</sequence>